<dbReference type="CDD" id="cd19974">
    <property type="entry name" value="PBP1_LacI-like"/>
    <property type="match status" value="1"/>
</dbReference>
<proteinExistence type="predicted"/>
<gene>
    <name evidence="6" type="ORF">BVG16_08695</name>
</gene>
<dbReference type="AlphaFoldDB" id="A0A1T2XH06"/>
<sequence length="342" mass="38900">MKHKVTMQHIADTLNISKNSVSQALSGKGGVSEETRKLIAETAFQMGYIYPQGRVNKMNDRTGCIGLIASDYAFAQKNFFGEIYLEIEQEVAKRGMNLRIQSIHQEAIDRLSLPRFLEDQQIEGILILSHLSTEYINTVIKTGIPTVLIDHHHPNIQADCILTNNRFGAYDAVQHLMDLGHREIGFAGNIRYSPSYYERLEGYRMALEDHHLELNPDFIIKDAKEEMDAVLRQLSRMKQQPTAWFCVNDALGFLFNSGLQQFGMKVPEEVSVCSFDNGQLSRMATPTTTSIEVNLKFYGIKAVEQLFWRIEHRGQPFMEILLPTTLIQRESTGVCNRVGQLV</sequence>
<keyword evidence="3" id="KW-0238">DNA-binding</keyword>
<dbReference type="PANTHER" id="PTHR30146">
    <property type="entry name" value="LACI-RELATED TRANSCRIPTIONAL REPRESSOR"/>
    <property type="match status" value="1"/>
</dbReference>
<dbReference type="SUPFAM" id="SSF47413">
    <property type="entry name" value="lambda repressor-like DNA-binding domains"/>
    <property type="match status" value="1"/>
</dbReference>
<accession>A0A1T2XH06</accession>
<name>A0A1T2XH06_9BACL</name>
<evidence type="ECO:0000256" key="2">
    <source>
        <dbReference type="ARBA" id="ARBA00023015"/>
    </source>
</evidence>
<dbReference type="SMART" id="SM00354">
    <property type="entry name" value="HTH_LACI"/>
    <property type="match status" value="1"/>
</dbReference>
<dbReference type="STRING" id="1324314.BVG16_08695"/>
<dbReference type="EMBL" id="MSZX01000003">
    <property type="protein sequence ID" value="OPA79164.1"/>
    <property type="molecule type" value="Genomic_DNA"/>
</dbReference>
<dbReference type="InterPro" id="IPR046335">
    <property type="entry name" value="LacI/GalR-like_sensor"/>
</dbReference>
<dbReference type="SUPFAM" id="SSF53822">
    <property type="entry name" value="Periplasmic binding protein-like I"/>
    <property type="match status" value="1"/>
</dbReference>
<dbReference type="InterPro" id="IPR010982">
    <property type="entry name" value="Lambda_DNA-bd_dom_sf"/>
</dbReference>
<dbReference type="Gene3D" id="1.10.260.40">
    <property type="entry name" value="lambda repressor-like DNA-binding domains"/>
    <property type="match status" value="1"/>
</dbReference>
<comment type="caution">
    <text evidence="6">The sequence shown here is derived from an EMBL/GenBank/DDBJ whole genome shotgun (WGS) entry which is preliminary data.</text>
</comment>
<dbReference type="InterPro" id="IPR000843">
    <property type="entry name" value="HTH_LacI"/>
</dbReference>
<dbReference type="OrthoDB" id="2026446at2"/>
<keyword evidence="7" id="KW-1185">Reference proteome</keyword>
<dbReference type="Pfam" id="PF13377">
    <property type="entry name" value="Peripla_BP_3"/>
    <property type="match status" value="1"/>
</dbReference>
<evidence type="ECO:0000313" key="6">
    <source>
        <dbReference type="EMBL" id="OPA79164.1"/>
    </source>
</evidence>
<organism evidence="6 7">
    <name type="scientific">Paenibacillus selenitireducens</name>
    <dbReference type="NCBI Taxonomy" id="1324314"/>
    <lineage>
        <taxon>Bacteria</taxon>
        <taxon>Bacillati</taxon>
        <taxon>Bacillota</taxon>
        <taxon>Bacilli</taxon>
        <taxon>Bacillales</taxon>
        <taxon>Paenibacillaceae</taxon>
        <taxon>Paenibacillus</taxon>
    </lineage>
</organism>
<dbReference type="Gene3D" id="3.40.50.2300">
    <property type="match status" value="2"/>
</dbReference>
<keyword evidence="1" id="KW-0678">Repressor</keyword>
<keyword evidence="4" id="KW-0804">Transcription</keyword>
<evidence type="ECO:0000256" key="1">
    <source>
        <dbReference type="ARBA" id="ARBA00022491"/>
    </source>
</evidence>
<dbReference type="Proteomes" id="UP000190188">
    <property type="component" value="Unassembled WGS sequence"/>
</dbReference>
<protein>
    <submittedName>
        <fullName evidence="6">LacI family transcriptional regulator</fullName>
    </submittedName>
</protein>
<dbReference type="PANTHER" id="PTHR30146:SF148">
    <property type="entry name" value="HTH-TYPE TRANSCRIPTIONAL REPRESSOR PURR-RELATED"/>
    <property type="match status" value="1"/>
</dbReference>
<dbReference type="CDD" id="cd01392">
    <property type="entry name" value="HTH_LacI"/>
    <property type="match status" value="1"/>
</dbReference>
<dbReference type="GO" id="GO:0000976">
    <property type="term" value="F:transcription cis-regulatory region binding"/>
    <property type="evidence" value="ECO:0007669"/>
    <property type="project" value="TreeGrafter"/>
</dbReference>
<reference evidence="6 7" key="1">
    <citation type="submission" date="2017-01" db="EMBL/GenBank/DDBJ databases">
        <title>Genome analysis of Paenibacillus selenitrireducens ES3-24.</title>
        <authorList>
            <person name="Xu D."/>
            <person name="Yao R."/>
            <person name="Zheng S."/>
        </authorList>
    </citation>
    <scope>NUCLEOTIDE SEQUENCE [LARGE SCALE GENOMIC DNA]</scope>
    <source>
        <strain evidence="6 7">ES3-24</strain>
    </source>
</reference>
<feature type="domain" description="HTH lacI-type" evidence="5">
    <location>
        <begin position="4"/>
        <end position="74"/>
    </location>
</feature>
<evidence type="ECO:0000256" key="3">
    <source>
        <dbReference type="ARBA" id="ARBA00023125"/>
    </source>
</evidence>
<evidence type="ECO:0000256" key="4">
    <source>
        <dbReference type="ARBA" id="ARBA00023163"/>
    </source>
</evidence>
<evidence type="ECO:0000259" key="5">
    <source>
        <dbReference type="SMART" id="SM00354"/>
    </source>
</evidence>
<evidence type="ECO:0000313" key="7">
    <source>
        <dbReference type="Proteomes" id="UP000190188"/>
    </source>
</evidence>
<dbReference type="GO" id="GO:0003700">
    <property type="term" value="F:DNA-binding transcription factor activity"/>
    <property type="evidence" value="ECO:0007669"/>
    <property type="project" value="TreeGrafter"/>
</dbReference>
<dbReference type="InterPro" id="IPR028082">
    <property type="entry name" value="Peripla_BP_I"/>
</dbReference>
<keyword evidence="2" id="KW-0805">Transcription regulation</keyword>